<reference evidence="3" key="1">
    <citation type="submission" date="2016-11" db="UniProtKB">
        <authorList>
            <consortium name="WormBaseParasite"/>
        </authorList>
    </citation>
    <scope>IDENTIFICATION</scope>
</reference>
<feature type="transmembrane region" description="Helical" evidence="1">
    <location>
        <begin position="89"/>
        <end position="109"/>
    </location>
</feature>
<keyword evidence="1" id="KW-1133">Transmembrane helix</keyword>
<sequence>MVVPVHGPLINRITILIFAILTAIFITTAFGVCRSFYLQGNEECADSSSLNVGSWKGPVLGQIPIALVTFLLAWIPFVTICFDMPVTQLVTDCVSAVVLCVFGGVEIWYASGFGSSQFKVIDGWAVAAGLLFVSAVLYLVDIGFIVHDLMCASEETKDIA</sequence>
<name>A0A1I8AB29_9BILA</name>
<dbReference type="Proteomes" id="UP000095287">
    <property type="component" value="Unplaced"/>
</dbReference>
<dbReference type="AlphaFoldDB" id="A0A1I8AB29"/>
<evidence type="ECO:0000313" key="2">
    <source>
        <dbReference type="Proteomes" id="UP000095287"/>
    </source>
</evidence>
<evidence type="ECO:0000256" key="1">
    <source>
        <dbReference type="SAM" id="Phobius"/>
    </source>
</evidence>
<dbReference type="WBParaSite" id="L893_g4090.t1">
    <property type="protein sequence ID" value="L893_g4090.t1"/>
    <property type="gene ID" value="L893_g4090"/>
</dbReference>
<keyword evidence="1" id="KW-0472">Membrane</keyword>
<keyword evidence="2" id="KW-1185">Reference proteome</keyword>
<feature type="transmembrane region" description="Helical" evidence="1">
    <location>
        <begin position="59"/>
        <end position="82"/>
    </location>
</feature>
<protein>
    <submittedName>
        <fullName evidence="3">MARVEL domain-containing protein</fullName>
    </submittedName>
</protein>
<keyword evidence="1" id="KW-0812">Transmembrane</keyword>
<proteinExistence type="predicted"/>
<feature type="transmembrane region" description="Helical" evidence="1">
    <location>
        <begin position="121"/>
        <end position="140"/>
    </location>
</feature>
<evidence type="ECO:0000313" key="3">
    <source>
        <dbReference type="WBParaSite" id="L893_g4090.t1"/>
    </source>
</evidence>
<accession>A0A1I8AB29</accession>
<feature type="transmembrane region" description="Helical" evidence="1">
    <location>
        <begin position="12"/>
        <end position="39"/>
    </location>
</feature>
<organism evidence="2 3">
    <name type="scientific">Steinernema glaseri</name>
    <dbReference type="NCBI Taxonomy" id="37863"/>
    <lineage>
        <taxon>Eukaryota</taxon>
        <taxon>Metazoa</taxon>
        <taxon>Ecdysozoa</taxon>
        <taxon>Nematoda</taxon>
        <taxon>Chromadorea</taxon>
        <taxon>Rhabditida</taxon>
        <taxon>Tylenchina</taxon>
        <taxon>Panagrolaimomorpha</taxon>
        <taxon>Strongyloidoidea</taxon>
        <taxon>Steinernematidae</taxon>
        <taxon>Steinernema</taxon>
    </lineage>
</organism>